<dbReference type="OrthoDB" id="4408226at2"/>
<reference evidence="3" key="1">
    <citation type="submission" date="2015-12" db="EMBL/GenBank/DDBJ databases">
        <authorList>
            <person name="Nair G.R."/>
            <person name="Kaur G."/>
            <person name="Mayilraj S."/>
        </authorList>
    </citation>
    <scope>NUCLEOTIDE SEQUENCE [LARGE SCALE GENOMIC DNA]</scope>
    <source>
        <strain evidence="3">CD08_4</strain>
    </source>
</reference>
<dbReference type="RefSeq" id="WP_058874004.1">
    <property type="nucleotide sequence ID" value="NZ_LQBK01000012.1"/>
</dbReference>
<feature type="domain" description="DUF6457" evidence="1">
    <location>
        <begin position="9"/>
        <end position="83"/>
    </location>
</feature>
<dbReference type="InterPro" id="IPR045598">
    <property type="entry name" value="DUF6457"/>
</dbReference>
<sequence length="96" mass="10237">MAKKMTSEERRLLSEWIAQLKTEFELDAMDVPLDDLLALAGVVSTGVARPAVPVTAYVAGYLAALRTRQAPDHGAAHTIQDVIAVVPVPAADPQDT</sequence>
<dbReference type="Pfam" id="PF20058">
    <property type="entry name" value="DUF6457"/>
    <property type="match status" value="1"/>
</dbReference>
<dbReference type="AlphaFoldDB" id="A0A0W8IHD2"/>
<evidence type="ECO:0000313" key="3">
    <source>
        <dbReference type="Proteomes" id="UP000053512"/>
    </source>
</evidence>
<organism evidence="2 3">
    <name type="scientific">Kocuria rosea subsp. polaris</name>
    <dbReference type="NCBI Taxonomy" id="136273"/>
    <lineage>
        <taxon>Bacteria</taxon>
        <taxon>Bacillati</taxon>
        <taxon>Actinomycetota</taxon>
        <taxon>Actinomycetes</taxon>
        <taxon>Micrococcales</taxon>
        <taxon>Micrococcaceae</taxon>
        <taxon>Kocuria</taxon>
    </lineage>
</organism>
<dbReference type="EMBL" id="LQBK01000012">
    <property type="protein sequence ID" value="KUG59490.1"/>
    <property type="molecule type" value="Genomic_DNA"/>
</dbReference>
<proteinExistence type="predicted"/>
<gene>
    <name evidence="2" type="ORF">AVL61_16385</name>
</gene>
<dbReference type="Proteomes" id="UP000053512">
    <property type="component" value="Unassembled WGS sequence"/>
</dbReference>
<evidence type="ECO:0000313" key="2">
    <source>
        <dbReference type="EMBL" id="KUG59490.1"/>
    </source>
</evidence>
<name>A0A0W8IHD2_KOCRO</name>
<comment type="caution">
    <text evidence="2">The sequence shown here is derived from an EMBL/GenBank/DDBJ whole genome shotgun (WGS) entry which is preliminary data.</text>
</comment>
<evidence type="ECO:0000259" key="1">
    <source>
        <dbReference type="Pfam" id="PF20058"/>
    </source>
</evidence>
<protein>
    <recommendedName>
        <fullName evidence="1">DUF6457 domain-containing protein</fullName>
    </recommendedName>
</protein>
<accession>A0A0W8IHD2</accession>